<organism evidence="5">
    <name type="scientific">viral metagenome</name>
    <dbReference type="NCBI Taxonomy" id="1070528"/>
    <lineage>
        <taxon>unclassified sequences</taxon>
        <taxon>metagenomes</taxon>
        <taxon>organismal metagenomes</taxon>
    </lineage>
</organism>
<dbReference type="InterPro" id="IPR038718">
    <property type="entry name" value="SNF2-like_sf"/>
</dbReference>
<feature type="domain" description="Helicase ATP-binding" evidence="4">
    <location>
        <begin position="58"/>
        <end position="224"/>
    </location>
</feature>
<dbReference type="CDD" id="cd18793">
    <property type="entry name" value="SF2_C_SNF"/>
    <property type="match status" value="1"/>
</dbReference>
<dbReference type="Gene3D" id="3.40.50.300">
    <property type="entry name" value="P-loop containing nucleotide triphosphate hydrolases"/>
    <property type="match status" value="1"/>
</dbReference>
<dbReference type="SMART" id="SM00490">
    <property type="entry name" value="HELICc"/>
    <property type="match status" value="1"/>
</dbReference>
<dbReference type="InterPro" id="IPR014001">
    <property type="entry name" value="Helicase_ATP-bd"/>
</dbReference>
<evidence type="ECO:0000256" key="2">
    <source>
        <dbReference type="ARBA" id="ARBA00022801"/>
    </source>
</evidence>
<accession>A0A6C0I879</accession>
<dbReference type="InterPro" id="IPR000330">
    <property type="entry name" value="SNF2_N"/>
</dbReference>
<dbReference type="Pfam" id="PF00271">
    <property type="entry name" value="Helicase_C"/>
    <property type="match status" value="1"/>
</dbReference>
<dbReference type="GO" id="GO:0006281">
    <property type="term" value="P:DNA repair"/>
    <property type="evidence" value="ECO:0007669"/>
    <property type="project" value="TreeGrafter"/>
</dbReference>
<dbReference type="InterPro" id="IPR050628">
    <property type="entry name" value="SNF2_RAD54_helicase_TF"/>
</dbReference>
<sequence length="510" mass="57296">MNLLTVTAFATSFANKIITEAVSNVMRVNSRFNTILSKSGFGYKKHQLDGVMWCVQNETKNTLIRGGIVADEMGLGKTVLLIGTMFANFLPKTIIVVPPILIDQWAKEIYKCSGHNAVIYHGANKKNISFDDLTGRTACIVLTTYNMVLPSKSSKLKKTVNSDLLRVKWDRVIFDEAHHLRNCKTARFQWCKEISAPIRWLISGTPVQNRRSDFYSLCNMIGFDKPFFKTFNSNANAVSYIKENHILRRTKAEVGIDLPPVNKTNIVVPWKSVGEKQLSEEMHSLISKQSGVSSDKAKEAAYTIYDHGDPRAVLLMAMLRSRQSCVLPSLMKKSIDRCITNDKTGMYLDAMSSSSKLDVVIQTILERKENGKGKIVFCHFIDEIDAIAGRLREGGVEKVVVYDGRTTGKKKRVFDKADVIILQIQTGCEGLNLQEFFSEVYFVSPHWNPAVEDQAIARCHRIGQKVEVEVFKFEMAGFGLNCHTLLDSATLDKYVNSVQNVKRDIATSVL</sequence>
<keyword evidence="1" id="KW-0547">Nucleotide-binding</keyword>
<dbReference type="InterPro" id="IPR049730">
    <property type="entry name" value="SNF2/RAD54-like_C"/>
</dbReference>
<keyword evidence="3" id="KW-0067">ATP-binding</keyword>
<dbReference type="PROSITE" id="PS51192">
    <property type="entry name" value="HELICASE_ATP_BIND_1"/>
    <property type="match status" value="1"/>
</dbReference>
<name>A0A6C0I879_9ZZZZ</name>
<dbReference type="GO" id="GO:0008094">
    <property type="term" value="F:ATP-dependent activity, acting on DNA"/>
    <property type="evidence" value="ECO:0007669"/>
    <property type="project" value="TreeGrafter"/>
</dbReference>
<dbReference type="GO" id="GO:0005524">
    <property type="term" value="F:ATP binding"/>
    <property type="evidence" value="ECO:0007669"/>
    <property type="project" value="UniProtKB-KW"/>
</dbReference>
<dbReference type="Pfam" id="PF00176">
    <property type="entry name" value="SNF2-rel_dom"/>
    <property type="match status" value="1"/>
</dbReference>
<dbReference type="GO" id="GO:0005634">
    <property type="term" value="C:nucleus"/>
    <property type="evidence" value="ECO:0007669"/>
    <property type="project" value="TreeGrafter"/>
</dbReference>
<dbReference type="EMBL" id="MN740129">
    <property type="protein sequence ID" value="QHT88989.1"/>
    <property type="molecule type" value="Genomic_DNA"/>
</dbReference>
<evidence type="ECO:0000259" key="4">
    <source>
        <dbReference type="PROSITE" id="PS51192"/>
    </source>
</evidence>
<evidence type="ECO:0000313" key="5">
    <source>
        <dbReference type="EMBL" id="QHT88989.1"/>
    </source>
</evidence>
<dbReference type="GO" id="GO:0016787">
    <property type="term" value="F:hydrolase activity"/>
    <property type="evidence" value="ECO:0007669"/>
    <property type="project" value="UniProtKB-KW"/>
</dbReference>
<dbReference type="InterPro" id="IPR001650">
    <property type="entry name" value="Helicase_C-like"/>
</dbReference>
<proteinExistence type="predicted"/>
<keyword evidence="2" id="KW-0378">Hydrolase</keyword>
<reference evidence="5" key="1">
    <citation type="journal article" date="2020" name="Nature">
        <title>Giant virus diversity and host interactions through global metagenomics.</title>
        <authorList>
            <person name="Schulz F."/>
            <person name="Roux S."/>
            <person name="Paez-Espino D."/>
            <person name="Jungbluth S."/>
            <person name="Walsh D.A."/>
            <person name="Denef V.J."/>
            <person name="McMahon K.D."/>
            <person name="Konstantinidis K.T."/>
            <person name="Eloe-Fadrosh E.A."/>
            <person name="Kyrpides N.C."/>
            <person name="Woyke T."/>
        </authorList>
    </citation>
    <scope>NUCLEOTIDE SEQUENCE</scope>
    <source>
        <strain evidence="5">GVMAG-M-3300023184-51</strain>
    </source>
</reference>
<dbReference type="Gene3D" id="3.40.50.10810">
    <property type="entry name" value="Tandem AAA-ATPase domain"/>
    <property type="match status" value="1"/>
</dbReference>
<dbReference type="AlphaFoldDB" id="A0A6C0I879"/>
<dbReference type="SUPFAM" id="SSF52540">
    <property type="entry name" value="P-loop containing nucleoside triphosphate hydrolases"/>
    <property type="match status" value="2"/>
</dbReference>
<evidence type="ECO:0000256" key="3">
    <source>
        <dbReference type="ARBA" id="ARBA00022840"/>
    </source>
</evidence>
<evidence type="ECO:0000256" key="1">
    <source>
        <dbReference type="ARBA" id="ARBA00022741"/>
    </source>
</evidence>
<protein>
    <recommendedName>
        <fullName evidence="4">Helicase ATP-binding domain-containing protein</fullName>
    </recommendedName>
</protein>
<dbReference type="InterPro" id="IPR027417">
    <property type="entry name" value="P-loop_NTPase"/>
</dbReference>
<dbReference type="SMART" id="SM00487">
    <property type="entry name" value="DEXDc"/>
    <property type="match status" value="1"/>
</dbReference>
<dbReference type="PANTHER" id="PTHR45626">
    <property type="entry name" value="TRANSCRIPTION TERMINATION FACTOR 2-RELATED"/>
    <property type="match status" value="1"/>
</dbReference>